<accession>A0A965ZJ89</accession>
<keyword evidence="2" id="KW-1185">Reference proteome</keyword>
<evidence type="ECO:0000313" key="1">
    <source>
        <dbReference type="EMBL" id="NCD71660.1"/>
    </source>
</evidence>
<reference evidence="1" key="1">
    <citation type="submission" date="2020-01" db="EMBL/GenBank/DDBJ databases">
        <authorList>
            <person name="Seo Y.L."/>
        </authorList>
    </citation>
    <scope>NUCLEOTIDE SEQUENCE</scope>
    <source>
        <strain evidence="1">R11</strain>
    </source>
</reference>
<dbReference type="EMBL" id="WWEO01000044">
    <property type="protein sequence ID" value="NCD71660.1"/>
    <property type="molecule type" value="Genomic_DNA"/>
</dbReference>
<dbReference type="Proteomes" id="UP000638732">
    <property type="component" value="Unassembled WGS sequence"/>
</dbReference>
<organism evidence="1 2">
    <name type="scientific">Mucilaginibacter agri</name>
    <dbReference type="NCBI Taxonomy" id="2695265"/>
    <lineage>
        <taxon>Bacteria</taxon>
        <taxon>Pseudomonadati</taxon>
        <taxon>Bacteroidota</taxon>
        <taxon>Sphingobacteriia</taxon>
        <taxon>Sphingobacteriales</taxon>
        <taxon>Sphingobacteriaceae</taxon>
        <taxon>Mucilaginibacter</taxon>
    </lineage>
</organism>
<dbReference type="AlphaFoldDB" id="A0A965ZJ89"/>
<protein>
    <submittedName>
        <fullName evidence="1">Histidine phosphatase family protein</fullName>
    </submittedName>
</protein>
<comment type="caution">
    <text evidence="1">The sequence shown here is derived from an EMBL/GenBank/DDBJ whole genome shotgun (WGS) entry which is preliminary data.</text>
</comment>
<reference evidence="1" key="2">
    <citation type="submission" date="2020-10" db="EMBL/GenBank/DDBJ databases">
        <title>Mucilaginibacter sp. nov., isolated from soil.</title>
        <authorList>
            <person name="Jeon C.O."/>
        </authorList>
    </citation>
    <scope>NUCLEOTIDE SEQUENCE</scope>
    <source>
        <strain evidence="1">R11</strain>
    </source>
</reference>
<proteinExistence type="predicted"/>
<gene>
    <name evidence="1" type="ORF">GSY63_20005</name>
</gene>
<evidence type="ECO:0000313" key="2">
    <source>
        <dbReference type="Proteomes" id="UP000638732"/>
    </source>
</evidence>
<dbReference type="CDD" id="cd07040">
    <property type="entry name" value="HP"/>
    <property type="match status" value="1"/>
</dbReference>
<sequence length="191" mass="21367">MKKTFTFWSATFLIIFGMLTNVMAGGKPDRSNLKVVLIRHAEKPDNGYNLSCTGFNRALKLPEVLKSKFGIPNYIFVPSPSTGKQTTNGRMMQTVLPFAVKYNLAINTNYDVDDVANLVQKINTRTGTVLVVWEHKQLPKILDLLGIKGSPNLKWAPDDYDSIYIVTFPKGKKGVLTVDKENIHPTATCEF</sequence>
<dbReference type="RefSeq" id="WP_166587602.1">
    <property type="nucleotide sequence ID" value="NZ_WWEO01000044.1"/>
</dbReference>
<name>A0A965ZJ89_9SPHI</name>